<dbReference type="InterPro" id="IPR036520">
    <property type="entry name" value="UPF0759_sf"/>
</dbReference>
<dbReference type="PANTHER" id="PTHR30348">
    <property type="entry name" value="UNCHARACTERIZED PROTEIN YECE"/>
    <property type="match status" value="1"/>
</dbReference>
<dbReference type="Gene3D" id="3.20.20.410">
    <property type="entry name" value="Protein of unknown function UPF0759"/>
    <property type="match status" value="1"/>
</dbReference>
<evidence type="ECO:0000313" key="2">
    <source>
        <dbReference type="EMBL" id="NML35121.1"/>
    </source>
</evidence>
<dbReference type="PANTHER" id="PTHR30348:SF4">
    <property type="entry name" value="DUF72 DOMAIN-CONTAINING PROTEIN"/>
    <property type="match status" value="1"/>
</dbReference>
<reference evidence="2 3" key="1">
    <citation type="submission" date="2020-04" db="EMBL/GenBank/DDBJ databases">
        <title>Paraburkholderia sp. G-4-1-8 isolated from soil.</title>
        <authorList>
            <person name="Dahal R.H."/>
        </authorList>
    </citation>
    <scope>NUCLEOTIDE SEQUENCE [LARGE SCALE GENOMIC DNA]</scope>
    <source>
        <strain evidence="2 3">G-4-1-8</strain>
    </source>
</reference>
<gene>
    <name evidence="2" type="ORF">HHL14_30390</name>
</gene>
<dbReference type="Proteomes" id="UP000583127">
    <property type="component" value="Unassembled WGS sequence"/>
</dbReference>
<organism evidence="2 3">
    <name type="scientific">Paraburkholderia antibiotica</name>
    <dbReference type="NCBI Taxonomy" id="2728839"/>
    <lineage>
        <taxon>Bacteria</taxon>
        <taxon>Pseudomonadati</taxon>
        <taxon>Pseudomonadota</taxon>
        <taxon>Betaproteobacteria</taxon>
        <taxon>Burkholderiales</taxon>
        <taxon>Burkholderiaceae</taxon>
        <taxon>Paraburkholderia</taxon>
    </lineage>
</organism>
<evidence type="ECO:0000256" key="1">
    <source>
        <dbReference type="SAM" id="MobiDB-lite"/>
    </source>
</evidence>
<proteinExistence type="predicted"/>
<feature type="region of interest" description="Disordered" evidence="1">
    <location>
        <begin position="1"/>
        <end position="69"/>
    </location>
</feature>
<feature type="compositionally biased region" description="Low complexity" evidence="1">
    <location>
        <begin position="34"/>
        <end position="61"/>
    </location>
</feature>
<dbReference type="AlphaFoldDB" id="A0A7Y0A262"/>
<comment type="caution">
    <text evidence="2">The sequence shown here is derived from an EMBL/GenBank/DDBJ whole genome shotgun (WGS) entry which is preliminary data.</text>
</comment>
<keyword evidence="3" id="KW-1185">Reference proteome</keyword>
<dbReference type="EMBL" id="JABBFZ010000030">
    <property type="protein sequence ID" value="NML35121.1"/>
    <property type="molecule type" value="Genomic_DNA"/>
</dbReference>
<feature type="compositionally biased region" description="Low complexity" evidence="1">
    <location>
        <begin position="1"/>
        <end position="21"/>
    </location>
</feature>
<protein>
    <submittedName>
        <fullName evidence="2">DUF72 domain-containing protein</fullName>
    </submittedName>
</protein>
<dbReference type="InterPro" id="IPR002763">
    <property type="entry name" value="DUF72"/>
</dbReference>
<name>A0A7Y0A262_9BURK</name>
<sequence>MDKPPAKAAPKPPAKSAAQPPEKADTRQAKARTKAAQAAPASSAASETATPSETKAATASTHTKPKTTASHIRIGIGGWTYAPWRGPFYPDGLTQSRELEYASRQLTSIEINGTFYGLQKPASYQKWAQETPDDFVFSLKAPRYATNRRVLAEAGETIERFFASGVLLLEQKLGPINWQFAPTKKFDPDDFEAFLKLLPESIEGQSIRHAVEVRHESFRTPEFIALARRYKVAIVLAADSDYPQIADLTAPFVYARIMGTRETEAHGYSTKALDAWADRARQLAAGTTPNDLETCAAPAVSATARDVYLYVISGFKERNPAAAIALLQRL</sequence>
<dbReference type="SUPFAM" id="SSF117396">
    <property type="entry name" value="TM1631-like"/>
    <property type="match status" value="1"/>
</dbReference>
<dbReference type="Pfam" id="PF01904">
    <property type="entry name" value="DUF72"/>
    <property type="match status" value="1"/>
</dbReference>
<evidence type="ECO:0000313" key="3">
    <source>
        <dbReference type="Proteomes" id="UP000583127"/>
    </source>
</evidence>
<accession>A0A7Y0A262</accession>